<feature type="region of interest" description="Disordered" evidence="1">
    <location>
        <begin position="141"/>
        <end position="170"/>
    </location>
</feature>
<feature type="region of interest" description="Disordered" evidence="1">
    <location>
        <begin position="1"/>
        <end position="20"/>
    </location>
</feature>
<gene>
    <name evidence="2" type="ORF">ACFONL_08395</name>
</gene>
<evidence type="ECO:0000256" key="1">
    <source>
        <dbReference type="SAM" id="MobiDB-lite"/>
    </source>
</evidence>
<dbReference type="EMBL" id="JBHRYC010000037">
    <property type="protein sequence ID" value="MFC3637403.1"/>
    <property type="molecule type" value="Genomic_DNA"/>
</dbReference>
<organism evidence="2 3">
    <name type="scientific">Camelimonas fluminis</name>
    <dbReference type="NCBI Taxonomy" id="1576911"/>
    <lineage>
        <taxon>Bacteria</taxon>
        <taxon>Pseudomonadati</taxon>
        <taxon>Pseudomonadota</taxon>
        <taxon>Alphaproteobacteria</taxon>
        <taxon>Hyphomicrobiales</taxon>
        <taxon>Chelatococcaceae</taxon>
        <taxon>Camelimonas</taxon>
    </lineage>
</organism>
<reference evidence="3" key="1">
    <citation type="journal article" date="2019" name="Int. J. Syst. Evol. Microbiol.">
        <title>The Global Catalogue of Microorganisms (GCM) 10K type strain sequencing project: providing services to taxonomists for standard genome sequencing and annotation.</title>
        <authorList>
            <consortium name="The Broad Institute Genomics Platform"/>
            <consortium name="The Broad Institute Genome Sequencing Center for Infectious Disease"/>
            <person name="Wu L."/>
            <person name="Ma J."/>
        </authorList>
    </citation>
    <scope>NUCLEOTIDE SEQUENCE [LARGE SCALE GENOMIC DNA]</scope>
    <source>
        <strain evidence="3">KCTC 42282</strain>
    </source>
</reference>
<keyword evidence="3" id="KW-1185">Reference proteome</keyword>
<dbReference type="RefSeq" id="WP_191320506.1">
    <property type="nucleotide sequence ID" value="NZ_BNCG01000018.1"/>
</dbReference>
<name>A0ABV7UFP5_9HYPH</name>
<accession>A0ABV7UFP5</accession>
<evidence type="ECO:0000313" key="2">
    <source>
        <dbReference type="EMBL" id="MFC3637403.1"/>
    </source>
</evidence>
<comment type="caution">
    <text evidence="2">The sequence shown here is derived from an EMBL/GenBank/DDBJ whole genome shotgun (WGS) entry which is preliminary data.</text>
</comment>
<protein>
    <submittedName>
        <fullName evidence="2">Uncharacterized protein</fullName>
    </submittedName>
</protein>
<evidence type="ECO:0000313" key="3">
    <source>
        <dbReference type="Proteomes" id="UP001595704"/>
    </source>
</evidence>
<proteinExistence type="predicted"/>
<sequence length="306" mass="34558">MTENKSKTQPPPNTRRKGAHAVDMYLVSGLVGELESGAVLSLENRARLLAELRKLPDGKAFRDDGDFLLDFPQGRGRPKRGDSWEQMSEDSHKSSAAEYYISLCNDLPRQSARNMQKARDYYSRTTGRTIVPSTVQEFARKIRSSGQPTRPSKYFELPETPNADRPHDPDHTAKAEAYYAAYAEIAGAMEAFDDSWDKHVSEVNASKPVEDLLEEGHWHSMTVRRHVATETGRTQARKAAISLAPWLWRTFNAQIMPPERTKWATEVDRTEIWRALVNGLLRELEATLQPVAAIEQADTDPKKPTP</sequence>
<dbReference type="Proteomes" id="UP001595704">
    <property type="component" value="Unassembled WGS sequence"/>
</dbReference>